<dbReference type="AlphaFoldDB" id="A0AAV9FJS0"/>
<evidence type="ECO:0000313" key="2">
    <source>
        <dbReference type="Proteomes" id="UP001180020"/>
    </source>
</evidence>
<reference evidence="1" key="2">
    <citation type="submission" date="2023-06" db="EMBL/GenBank/DDBJ databases">
        <authorList>
            <person name="Ma L."/>
            <person name="Liu K.-W."/>
            <person name="Li Z."/>
            <person name="Hsiao Y.-Y."/>
            <person name="Qi Y."/>
            <person name="Fu T."/>
            <person name="Tang G."/>
            <person name="Zhang D."/>
            <person name="Sun W.-H."/>
            <person name="Liu D.-K."/>
            <person name="Li Y."/>
            <person name="Chen G.-Z."/>
            <person name="Liu X.-D."/>
            <person name="Liao X.-Y."/>
            <person name="Jiang Y.-T."/>
            <person name="Yu X."/>
            <person name="Hao Y."/>
            <person name="Huang J."/>
            <person name="Zhao X.-W."/>
            <person name="Ke S."/>
            <person name="Chen Y.-Y."/>
            <person name="Wu W.-L."/>
            <person name="Hsu J.-L."/>
            <person name="Lin Y.-F."/>
            <person name="Huang M.-D."/>
            <person name="Li C.-Y."/>
            <person name="Huang L."/>
            <person name="Wang Z.-W."/>
            <person name="Zhao X."/>
            <person name="Zhong W.-Y."/>
            <person name="Peng D.-H."/>
            <person name="Ahmad S."/>
            <person name="Lan S."/>
            <person name="Zhang J.-S."/>
            <person name="Tsai W.-C."/>
            <person name="Van De Peer Y."/>
            <person name="Liu Z.-J."/>
        </authorList>
    </citation>
    <scope>NUCLEOTIDE SEQUENCE</scope>
    <source>
        <strain evidence="1">CP</strain>
        <tissue evidence="1">Leaves</tissue>
    </source>
</reference>
<comment type="caution">
    <text evidence="1">The sequence shown here is derived from an EMBL/GenBank/DDBJ whole genome shotgun (WGS) entry which is preliminary data.</text>
</comment>
<evidence type="ECO:0000313" key="1">
    <source>
        <dbReference type="EMBL" id="KAK1326029.1"/>
    </source>
</evidence>
<accession>A0AAV9FJS0</accession>
<dbReference type="Proteomes" id="UP001180020">
    <property type="component" value="Unassembled WGS sequence"/>
</dbReference>
<dbReference type="EMBL" id="JAUJYO010000001">
    <property type="protein sequence ID" value="KAK1326029.1"/>
    <property type="molecule type" value="Genomic_DNA"/>
</dbReference>
<protein>
    <submittedName>
        <fullName evidence="1">Uncharacterized protein</fullName>
    </submittedName>
</protein>
<proteinExistence type="predicted"/>
<reference evidence="1" key="1">
    <citation type="journal article" date="2023" name="Nat. Commun.">
        <title>Diploid and tetraploid genomes of Acorus and the evolution of monocots.</title>
        <authorList>
            <person name="Ma L."/>
            <person name="Liu K.W."/>
            <person name="Li Z."/>
            <person name="Hsiao Y.Y."/>
            <person name="Qi Y."/>
            <person name="Fu T."/>
            <person name="Tang G.D."/>
            <person name="Zhang D."/>
            <person name="Sun W.H."/>
            <person name="Liu D.K."/>
            <person name="Li Y."/>
            <person name="Chen G.Z."/>
            <person name="Liu X.D."/>
            <person name="Liao X.Y."/>
            <person name="Jiang Y.T."/>
            <person name="Yu X."/>
            <person name="Hao Y."/>
            <person name="Huang J."/>
            <person name="Zhao X.W."/>
            <person name="Ke S."/>
            <person name="Chen Y.Y."/>
            <person name="Wu W.L."/>
            <person name="Hsu J.L."/>
            <person name="Lin Y.F."/>
            <person name="Huang M.D."/>
            <person name="Li C.Y."/>
            <person name="Huang L."/>
            <person name="Wang Z.W."/>
            <person name="Zhao X."/>
            <person name="Zhong W.Y."/>
            <person name="Peng D.H."/>
            <person name="Ahmad S."/>
            <person name="Lan S."/>
            <person name="Zhang J.S."/>
            <person name="Tsai W.C."/>
            <person name="Van de Peer Y."/>
            <person name="Liu Z.J."/>
        </authorList>
    </citation>
    <scope>NUCLEOTIDE SEQUENCE</scope>
    <source>
        <strain evidence="1">CP</strain>
    </source>
</reference>
<gene>
    <name evidence="1" type="ORF">QJS10_CPA01g02118</name>
</gene>
<sequence>MDPRSNGHPTCGVRSVRFTTGTEFSRVVEPLNGEAAVVGEQAEGLLEALENGEDPGEVGPDLVGEQRPLKALDSVEYAEHRRLFKTWMMN</sequence>
<name>A0AAV9FJS0_ACOCL</name>
<keyword evidence="2" id="KW-1185">Reference proteome</keyword>
<organism evidence="1 2">
    <name type="scientific">Acorus calamus</name>
    <name type="common">Sweet flag</name>
    <dbReference type="NCBI Taxonomy" id="4465"/>
    <lineage>
        <taxon>Eukaryota</taxon>
        <taxon>Viridiplantae</taxon>
        <taxon>Streptophyta</taxon>
        <taxon>Embryophyta</taxon>
        <taxon>Tracheophyta</taxon>
        <taxon>Spermatophyta</taxon>
        <taxon>Magnoliopsida</taxon>
        <taxon>Liliopsida</taxon>
        <taxon>Acoraceae</taxon>
        <taxon>Acorus</taxon>
    </lineage>
</organism>